<dbReference type="Gene3D" id="2.60.120.200">
    <property type="match status" value="1"/>
</dbReference>
<evidence type="ECO:0000256" key="3">
    <source>
        <dbReference type="ARBA" id="ARBA00023157"/>
    </source>
</evidence>
<feature type="domain" description="CUB" evidence="6">
    <location>
        <begin position="105"/>
        <end position="213"/>
    </location>
</feature>
<dbReference type="SMART" id="SM00209">
    <property type="entry name" value="TSP1"/>
    <property type="match status" value="1"/>
</dbReference>
<dbReference type="PANTHER" id="PTHR45656:SF4">
    <property type="entry name" value="PROTEIN CBR-CLEC-78"/>
    <property type="match status" value="1"/>
</dbReference>
<reference evidence="9 10" key="1">
    <citation type="journal article" date="2023" name="Sci. Data">
        <title>Genome assembly of the Korean intertidal mud-creeper Batillaria attramentaria.</title>
        <authorList>
            <person name="Patra A.K."/>
            <person name="Ho P.T."/>
            <person name="Jun S."/>
            <person name="Lee S.J."/>
            <person name="Kim Y."/>
            <person name="Won Y.J."/>
        </authorList>
    </citation>
    <scope>NUCLEOTIDE SEQUENCE [LARGE SCALE GENOMIC DNA]</scope>
    <source>
        <strain evidence="9">Wonlab-2016</strain>
    </source>
</reference>
<sequence>NGGQCLTGPEAVKTFNTYGPSRSCGQQGKGGSTAINVYSFNKDMDGGWGAWTGWGQCSRSCGGGVQYRYRRCDSPPPIGTGHPCQGRDAQVQDCNTDRCPTLSRCGVKYHVGTPGKSGYINLVNYDNYMTCEYVIESGQDDDTVSLVVTRMDIEASQGCISMTGVDDTGHFIGAYCGTGPMPRLQSSSHALFVRFQSDSTTTGAGFSIQFAVNDGTRKSCMEPRAPFHGSFTGGNFVGDTITFSCHHGYHMSGQSVIECVDQPGMAAWTHDFPYCLPGRNLCGFRHESQARWRWGLRKDDNSTHLEGLKADDSRAREGYYLFVESSRHWLPYDTARVTSEHYVSETSAPHCLKFWYRIHGNELAALRVLTLTKVDQEGKVTWSVSGEDGSLWQQGMVELPPSDVMQITFEASLGRHIGSSASVDDVTISQGSCK</sequence>
<dbReference type="SUPFAM" id="SSF49899">
    <property type="entry name" value="Concanavalin A-like lectins/glucanases"/>
    <property type="match status" value="1"/>
</dbReference>
<feature type="disulfide bond" evidence="4">
    <location>
        <begin position="159"/>
        <end position="176"/>
    </location>
</feature>
<keyword evidence="3 4" id="KW-1015">Disulfide bond</keyword>
<dbReference type="InterPro" id="IPR000998">
    <property type="entry name" value="MAM_dom"/>
</dbReference>
<dbReference type="InterPro" id="IPR036383">
    <property type="entry name" value="TSP1_rpt_sf"/>
</dbReference>
<feature type="domain" description="Sushi" evidence="8">
    <location>
        <begin position="218"/>
        <end position="277"/>
    </location>
</feature>
<dbReference type="Pfam" id="PF00629">
    <property type="entry name" value="MAM"/>
    <property type="match status" value="1"/>
</dbReference>
<dbReference type="InterPro" id="IPR035914">
    <property type="entry name" value="Sperma_CUB_dom_sf"/>
</dbReference>
<dbReference type="SUPFAM" id="SSF49854">
    <property type="entry name" value="Spermadhesin, CUB domain"/>
    <property type="match status" value="1"/>
</dbReference>
<evidence type="ECO:0000259" key="8">
    <source>
        <dbReference type="PROSITE" id="PS50923"/>
    </source>
</evidence>
<dbReference type="PROSITE" id="PS50923">
    <property type="entry name" value="SUSHI"/>
    <property type="match status" value="1"/>
</dbReference>
<dbReference type="InterPro" id="IPR013320">
    <property type="entry name" value="ConA-like_dom_sf"/>
</dbReference>
<evidence type="ECO:0000313" key="9">
    <source>
        <dbReference type="EMBL" id="KAK7443725.1"/>
    </source>
</evidence>
<protein>
    <submittedName>
        <fullName evidence="9">Uncharacterized protein</fullName>
    </submittedName>
</protein>
<dbReference type="InterPro" id="IPR051277">
    <property type="entry name" value="SEZ6_CSMD_C4BPB_Regulators"/>
</dbReference>
<dbReference type="SMART" id="SM00032">
    <property type="entry name" value="CCP"/>
    <property type="match status" value="1"/>
</dbReference>
<dbReference type="PROSITE" id="PS50060">
    <property type="entry name" value="MAM_2"/>
    <property type="match status" value="1"/>
</dbReference>
<dbReference type="SMART" id="SM00137">
    <property type="entry name" value="MAM"/>
    <property type="match status" value="1"/>
</dbReference>
<dbReference type="EMBL" id="JACVVK020000815">
    <property type="protein sequence ID" value="KAK7443725.1"/>
    <property type="molecule type" value="Genomic_DNA"/>
</dbReference>
<evidence type="ECO:0000259" key="7">
    <source>
        <dbReference type="PROSITE" id="PS50060"/>
    </source>
</evidence>
<feature type="domain" description="MAM" evidence="7">
    <location>
        <begin position="268"/>
        <end position="434"/>
    </location>
</feature>
<keyword evidence="2" id="KW-0677">Repeat</keyword>
<dbReference type="InterPro" id="IPR035976">
    <property type="entry name" value="Sushi/SCR/CCP_sf"/>
</dbReference>
<evidence type="ECO:0000256" key="2">
    <source>
        <dbReference type="ARBA" id="ARBA00022737"/>
    </source>
</evidence>
<dbReference type="Gene3D" id="2.60.120.290">
    <property type="entry name" value="Spermadhesin, CUB domain"/>
    <property type="match status" value="1"/>
</dbReference>
<dbReference type="SUPFAM" id="SSF82895">
    <property type="entry name" value="TSP-1 type 1 repeat"/>
    <property type="match status" value="1"/>
</dbReference>
<dbReference type="Gene3D" id="2.20.100.10">
    <property type="entry name" value="Thrombospondin type-1 (TSP1) repeat"/>
    <property type="match status" value="1"/>
</dbReference>
<dbReference type="SUPFAM" id="SSF57535">
    <property type="entry name" value="Complement control module/SCR domain"/>
    <property type="match status" value="1"/>
</dbReference>
<dbReference type="PRINTS" id="PR01705">
    <property type="entry name" value="TSP1REPEAT"/>
</dbReference>
<dbReference type="PROSITE" id="PS50092">
    <property type="entry name" value="TSP1"/>
    <property type="match status" value="1"/>
</dbReference>
<dbReference type="InterPro" id="IPR000859">
    <property type="entry name" value="CUB_dom"/>
</dbReference>
<dbReference type="InterPro" id="IPR000436">
    <property type="entry name" value="Sushi_SCR_CCP_dom"/>
</dbReference>
<name>A0ABD0J056_9CAEN</name>
<organism evidence="9 10">
    <name type="scientific">Batillaria attramentaria</name>
    <dbReference type="NCBI Taxonomy" id="370345"/>
    <lineage>
        <taxon>Eukaryota</taxon>
        <taxon>Metazoa</taxon>
        <taxon>Spiralia</taxon>
        <taxon>Lophotrochozoa</taxon>
        <taxon>Mollusca</taxon>
        <taxon>Gastropoda</taxon>
        <taxon>Caenogastropoda</taxon>
        <taxon>Sorbeoconcha</taxon>
        <taxon>Cerithioidea</taxon>
        <taxon>Batillariidae</taxon>
        <taxon>Batillaria</taxon>
    </lineage>
</organism>
<keyword evidence="5" id="KW-0768">Sushi</keyword>
<dbReference type="SMART" id="SM00042">
    <property type="entry name" value="CUB"/>
    <property type="match status" value="1"/>
</dbReference>
<dbReference type="Pfam" id="PF00090">
    <property type="entry name" value="TSP_1"/>
    <property type="match status" value="1"/>
</dbReference>
<evidence type="ECO:0000313" key="10">
    <source>
        <dbReference type="Proteomes" id="UP001519460"/>
    </source>
</evidence>
<dbReference type="PROSITE" id="PS01180">
    <property type="entry name" value="CUB"/>
    <property type="match status" value="1"/>
</dbReference>
<dbReference type="FunFam" id="2.20.100.10:FF:000001">
    <property type="entry name" value="semaphorin-5A isoform X1"/>
    <property type="match status" value="1"/>
</dbReference>
<evidence type="ECO:0000256" key="4">
    <source>
        <dbReference type="PROSITE-ProRule" id="PRU00059"/>
    </source>
</evidence>
<gene>
    <name evidence="9" type="ORF">BaRGS_00040449</name>
</gene>
<keyword evidence="1" id="KW-0732">Signal</keyword>
<comment type="caution">
    <text evidence="5">Lacks conserved residue(s) required for the propagation of feature annotation.</text>
</comment>
<dbReference type="Pfam" id="PF00431">
    <property type="entry name" value="CUB"/>
    <property type="match status" value="1"/>
</dbReference>
<evidence type="ECO:0000259" key="6">
    <source>
        <dbReference type="PROSITE" id="PS01180"/>
    </source>
</evidence>
<dbReference type="Gene3D" id="2.10.70.10">
    <property type="entry name" value="Complement Module, domain 1"/>
    <property type="match status" value="1"/>
</dbReference>
<evidence type="ECO:0000256" key="1">
    <source>
        <dbReference type="ARBA" id="ARBA00022729"/>
    </source>
</evidence>
<dbReference type="Pfam" id="PF00084">
    <property type="entry name" value="Sushi"/>
    <property type="match status" value="1"/>
</dbReference>
<dbReference type="CDD" id="cd00033">
    <property type="entry name" value="CCP"/>
    <property type="match status" value="1"/>
</dbReference>
<dbReference type="PANTHER" id="PTHR45656">
    <property type="entry name" value="PROTEIN CBR-CLEC-78"/>
    <property type="match status" value="1"/>
</dbReference>
<dbReference type="CDD" id="cd00041">
    <property type="entry name" value="CUB"/>
    <property type="match status" value="1"/>
</dbReference>
<comment type="caution">
    <text evidence="9">The sequence shown here is derived from an EMBL/GenBank/DDBJ whole genome shotgun (WGS) entry which is preliminary data.</text>
</comment>
<keyword evidence="10" id="KW-1185">Reference proteome</keyword>
<accession>A0ABD0J056</accession>
<dbReference type="Proteomes" id="UP001519460">
    <property type="component" value="Unassembled WGS sequence"/>
</dbReference>
<evidence type="ECO:0000256" key="5">
    <source>
        <dbReference type="PROSITE-ProRule" id="PRU00302"/>
    </source>
</evidence>
<proteinExistence type="predicted"/>
<dbReference type="CDD" id="cd06263">
    <property type="entry name" value="MAM"/>
    <property type="match status" value="1"/>
</dbReference>
<feature type="non-terminal residue" evidence="9">
    <location>
        <position position="1"/>
    </location>
</feature>
<dbReference type="InterPro" id="IPR000884">
    <property type="entry name" value="TSP1_rpt"/>
</dbReference>
<dbReference type="AlphaFoldDB" id="A0ABD0J056"/>